<reference evidence="29" key="1">
    <citation type="submission" date="2022-05" db="EMBL/GenBank/DDBJ databases">
        <authorList>
            <person name="Sun X."/>
        </authorList>
    </citation>
    <scope>NUCLEOTIDE SEQUENCE</scope>
    <source>
        <strain evidence="29">Ai-910</strain>
    </source>
</reference>
<evidence type="ECO:0000256" key="25">
    <source>
        <dbReference type="ARBA" id="ARBA00048561"/>
    </source>
</evidence>
<evidence type="ECO:0000256" key="12">
    <source>
        <dbReference type="ARBA" id="ARBA00022697"/>
    </source>
</evidence>
<dbReference type="Pfam" id="PF00696">
    <property type="entry name" value="AA_kinase"/>
    <property type="match status" value="1"/>
</dbReference>
<evidence type="ECO:0000256" key="1">
    <source>
        <dbReference type="ARBA" id="ARBA00001920"/>
    </source>
</evidence>
<dbReference type="InterPro" id="IPR045865">
    <property type="entry name" value="ACT-like_dom_sf"/>
</dbReference>
<dbReference type="EMBL" id="CP098400">
    <property type="protein sequence ID" value="URW78851.1"/>
    <property type="molecule type" value="Genomic_DNA"/>
</dbReference>
<evidence type="ECO:0000256" key="8">
    <source>
        <dbReference type="ARBA" id="ARBA00010046"/>
    </source>
</evidence>
<evidence type="ECO:0000256" key="7">
    <source>
        <dbReference type="ARBA" id="ARBA00007952"/>
    </source>
</evidence>
<evidence type="ECO:0000256" key="14">
    <source>
        <dbReference type="ARBA" id="ARBA00022741"/>
    </source>
</evidence>
<evidence type="ECO:0000256" key="27">
    <source>
        <dbReference type="ARBA" id="ARBA00049031"/>
    </source>
</evidence>
<comment type="catalytic activity">
    <reaction evidence="27">
        <text>L-homoserine + NAD(+) = L-aspartate 4-semialdehyde + NADH + H(+)</text>
        <dbReference type="Rhea" id="RHEA:15757"/>
        <dbReference type="ChEBI" id="CHEBI:15378"/>
        <dbReference type="ChEBI" id="CHEBI:57476"/>
        <dbReference type="ChEBI" id="CHEBI:57540"/>
        <dbReference type="ChEBI" id="CHEBI:57945"/>
        <dbReference type="ChEBI" id="CHEBI:537519"/>
        <dbReference type="EC" id="1.1.1.3"/>
    </reaction>
    <physiologicalReaction direction="right-to-left" evidence="27">
        <dbReference type="Rhea" id="RHEA:15759"/>
    </physiologicalReaction>
</comment>
<evidence type="ECO:0000256" key="16">
    <source>
        <dbReference type="ARBA" id="ARBA00022840"/>
    </source>
</evidence>
<keyword evidence="16" id="KW-0067">ATP-binding</keyword>
<evidence type="ECO:0000256" key="19">
    <source>
        <dbReference type="ARBA" id="ARBA00023027"/>
    </source>
</evidence>
<dbReference type="GO" id="GO:0004072">
    <property type="term" value="F:aspartate kinase activity"/>
    <property type="evidence" value="ECO:0007669"/>
    <property type="project" value="UniProtKB-EC"/>
</dbReference>
<dbReference type="GO" id="GO:0009089">
    <property type="term" value="P:lysine biosynthetic process via diaminopimelate"/>
    <property type="evidence" value="ECO:0007669"/>
    <property type="project" value="UniProtKB-ARBA"/>
</dbReference>
<proteinExistence type="inferred from homology"/>
<dbReference type="SUPFAM" id="SSF51735">
    <property type="entry name" value="NAD(P)-binding Rossmann-fold domains"/>
    <property type="match status" value="1"/>
</dbReference>
<dbReference type="InterPro" id="IPR018042">
    <property type="entry name" value="Aspartate_kinase_CS"/>
</dbReference>
<evidence type="ECO:0000313" key="30">
    <source>
        <dbReference type="Proteomes" id="UP001056426"/>
    </source>
</evidence>
<evidence type="ECO:0000313" key="29">
    <source>
        <dbReference type="EMBL" id="URW78851.1"/>
    </source>
</evidence>
<dbReference type="InterPro" id="IPR001341">
    <property type="entry name" value="Asp_kinase"/>
</dbReference>
<keyword evidence="18 29" id="KW-0560">Oxidoreductase</keyword>
<dbReference type="Gene3D" id="3.30.2130.10">
    <property type="entry name" value="VC0802-like"/>
    <property type="match status" value="1"/>
</dbReference>
<keyword evidence="20" id="KW-0915">Sodium</keyword>
<evidence type="ECO:0000256" key="4">
    <source>
        <dbReference type="ARBA" id="ARBA00005056"/>
    </source>
</evidence>
<dbReference type="NCBIfam" id="NF006959">
    <property type="entry name" value="PRK09436.1"/>
    <property type="match status" value="1"/>
</dbReference>
<dbReference type="PROSITE" id="PS51671">
    <property type="entry name" value="ACT"/>
    <property type="match status" value="2"/>
</dbReference>
<dbReference type="InterPro" id="IPR019811">
    <property type="entry name" value="HDH_CS"/>
</dbReference>
<evidence type="ECO:0000256" key="26">
    <source>
        <dbReference type="ARBA" id="ARBA00048841"/>
    </source>
</evidence>
<feature type="domain" description="ACT" evidence="28">
    <location>
        <begin position="393"/>
        <end position="471"/>
    </location>
</feature>
<dbReference type="SUPFAM" id="SSF55347">
    <property type="entry name" value="Glyceraldehyde-3-phosphate dehydrogenase-like, C-terminal domain"/>
    <property type="match status" value="1"/>
</dbReference>
<evidence type="ECO:0000256" key="5">
    <source>
        <dbReference type="ARBA" id="ARBA00005062"/>
    </source>
</evidence>
<comment type="pathway">
    <text evidence="4">Amino-acid biosynthesis; L-threonine biosynthesis; L-threonine from L-aspartate: step 3/5.</text>
</comment>
<dbReference type="InterPro" id="IPR042199">
    <property type="entry name" value="AsparK_Bifunc_asparK/hSer_DH"/>
</dbReference>
<evidence type="ECO:0000259" key="28">
    <source>
        <dbReference type="PROSITE" id="PS51671"/>
    </source>
</evidence>
<comment type="similarity">
    <text evidence="8">In the N-terminal section; belongs to the aspartokinase family.</text>
</comment>
<reference evidence="29" key="2">
    <citation type="submission" date="2022-06" db="EMBL/GenBank/DDBJ databases">
        <title>Xiashengella guii gen. nov. sp. nov., a bacterium isolated form anaerobic digestion tank.</title>
        <authorList>
            <person name="Huang H."/>
        </authorList>
    </citation>
    <scope>NUCLEOTIDE SEQUENCE</scope>
    <source>
        <strain evidence="29">Ai-910</strain>
    </source>
</reference>
<dbReference type="InterPro" id="IPR005106">
    <property type="entry name" value="Asp/hSer_DH_NAD-bd"/>
</dbReference>
<comment type="pathway">
    <text evidence="2">Amino-acid biosynthesis; L-lysine biosynthesis via DAP pathway; (S)-tetrahydrodipicolinate from L-aspartate: step 1/4.</text>
</comment>
<dbReference type="Gene3D" id="3.40.50.720">
    <property type="entry name" value="NAD(P)-binding Rossmann-like Domain"/>
    <property type="match status" value="1"/>
</dbReference>
<evidence type="ECO:0000256" key="13">
    <source>
        <dbReference type="ARBA" id="ARBA00022723"/>
    </source>
</evidence>
<dbReference type="GO" id="GO:0046872">
    <property type="term" value="F:metal ion binding"/>
    <property type="evidence" value="ECO:0007669"/>
    <property type="project" value="UniProtKB-KW"/>
</dbReference>
<dbReference type="SUPFAM" id="SSF53633">
    <property type="entry name" value="Carbamate kinase-like"/>
    <property type="match status" value="1"/>
</dbReference>
<comment type="pathway">
    <text evidence="3">Amino-acid biosynthesis; L-methionine biosynthesis via de novo pathway; L-homoserine from L-aspartate: step 1/3.</text>
</comment>
<comment type="pathway">
    <text evidence="6">Amino-acid biosynthesis; L-threonine biosynthesis; L-threonine from L-aspartate: step 1/5.</text>
</comment>
<keyword evidence="12" id="KW-0791">Threonine biosynthesis</keyword>
<dbReference type="PANTHER" id="PTHR43070">
    <property type="match status" value="1"/>
</dbReference>
<dbReference type="Pfam" id="PF00742">
    <property type="entry name" value="Homoserine_dh"/>
    <property type="match status" value="1"/>
</dbReference>
<dbReference type="GO" id="GO:0009086">
    <property type="term" value="P:methionine biosynthetic process"/>
    <property type="evidence" value="ECO:0007669"/>
    <property type="project" value="UniProtKB-KW"/>
</dbReference>
<comment type="cofactor">
    <cofactor evidence="1">
        <name>a metal cation</name>
        <dbReference type="ChEBI" id="CHEBI:25213"/>
    </cofactor>
</comment>
<dbReference type="InterPro" id="IPR001342">
    <property type="entry name" value="HDH_cat"/>
</dbReference>
<keyword evidence="19" id="KW-0520">NAD</keyword>
<dbReference type="InterPro" id="IPR001048">
    <property type="entry name" value="Asp/Glu/Uridylate_kinase"/>
</dbReference>
<protein>
    <submittedName>
        <fullName evidence="29">Bifunctional aspartate kinase/homoserine dehydrogenase I</fullName>
        <ecNumber evidence="29">1.1.1.3</ecNumber>
        <ecNumber evidence="29">2.7.2.4</ecNumber>
    </submittedName>
</protein>
<evidence type="ECO:0000256" key="23">
    <source>
        <dbReference type="ARBA" id="ARBA00023268"/>
    </source>
</evidence>
<dbReference type="CDD" id="cd04243">
    <property type="entry name" value="AAK_AK-HSDH-like"/>
    <property type="match status" value="1"/>
</dbReference>
<keyword evidence="14" id="KW-0547">Nucleotide-binding</keyword>
<dbReference type="Gene3D" id="3.30.360.10">
    <property type="entry name" value="Dihydrodipicolinate Reductase, domain 2"/>
    <property type="match status" value="1"/>
</dbReference>
<dbReference type="AlphaFoldDB" id="A0A9J6ZMG8"/>
<dbReference type="KEGG" id="alkq:M9189_08275"/>
<dbReference type="Gene3D" id="3.40.1160.10">
    <property type="entry name" value="Acetylglutamate kinase-like"/>
    <property type="match status" value="1"/>
</dbReference>
<dbReference type="InterPro" id="IPR049638">
    <property type="entry name" value="AK-HD"/>
</dbReference>
<dbReference type="InterPro" id="IPR011147">
    <property type="entry name" value="Bifunc_Aspkin/hSer_DH"/>
</dbReference>
<keyword evidence="23" id="KW-0511">Multifunctional enzyme</keyword>
<dbReference type="PROSITE" id="PS01042">
    <property type="entry name" value="HOMOSER_DHGENASE"/>
    <property type="match status" value="1"/>
</dbReference>
<dbReference type="Proteomes" id="UP001056426">
    <property type="component" value="Chromosome"/>
</dbReference>
<evidence type="ECO:0000256" key="18">
    <source>
        <dbReference type="ARBA" id="ARBA00023002"/>
    </source>
</evidence>
<evidence type="ECO:0000256" key="3">
    <source>
        <dbReference type="ARBA" id="ARBA00004986"/>
    </source>
</evidence>
<dbReference type="GO" id="GO:0009090">
    <property type="term" value="P:homoserine biosynthetic process"/>
    <property type="evidence" value="ECO:0007669"/>
    <property type="project" value="UniProtKB-ARBA"/>
</dbReference>
<dbReference type="InterPro" id="IPR036291">
    <property type="entry name" value="NAD(P)-bd_dom_sf"/>
</dbReference>
<evidence type="ECO:0000256" key="20">
    <source>
        <dbReference type="ARBA" id="ARBA00023053"/>
    </source>
</evidence>
<dbReference type="GO" id="GO:0050661">
    <property type="term" value="F:NADP binding"/>
    <property type="evidence" value="ECO:0007669"/>
    <property type="project" value="InterPro"/>
</dbReference>
<dbReference type="GO" id="GO:0005524">
    <property type="term" value="F:ATP binding"/>
    <property type="evidence" value="ECO:0007669"/>
    <property type="project" value="UniProtKB-KW"/>
</dbReference>
<comment type="catalytic activity">
    <reaction evidence="25">
        <text>L-aspartate + ATP = 4-phospho-L-aspartate + ADP</text>
        <dbReference type="Rhea" id="RHEA:23776"/>
        <dbReference type="ChEBI" id="CHEBI:29991"/>
        <dbReference type="ChEBI" id="CHEBI:30616"/>
        <dbReference type="ChEBI" id="CHEBI:57535"/>
        <dbReference type="ChEBI" id="CHEBI:456216"/>
        <dbReference type="EC" id="2.7.2.4"/>
    </reaction>
    <physiologicalReaction direction="left-to-right" evidence="25">
        <dbReference type="Rhea" id="RHEA:23777"/>
    </physiologicalReaction>
</comment>
<dbReference type="FunFam" id="3.30.360.10:FF:000006">
    <property type="entry name" value="Bifunctional aspartokinase/homoserine dehydrogenase"/>
    <property type="match status" value="1"/>
</dbReference>
<name>A0A9J6ZMG8_9BACT</name>
<evidence type="ECO:0000256" key="2">
    <source>
        <dbReference type="ARBA" id="ARBA00004766"/>
    </source>
</evidence>
<dbReference type="Gene3D" id="1.20.120.1320">
    <property type="entry name" value="Aspartokinase, catalytic domain"/>
    <property type="match status" value="1"/>
</dbReference>
<evidence type="ECO:0000256" key="11">
    <source>
        <dbReference type="ARBA" id="ARBA00022679"/>
    </source>
</evidence>
<dbReference type="RefSeq" id="WP_250722274.1">
    <property type="nucleotide sequence ID" value="NZ_CP098400.1"/>
</dbReference>
<evidence type="ECO:0000256" key="22">
    <source>
        <dbReference type="ARBA" id="ARBA00023167"/>
    </source>
</evidence>
<evidence type="ECO:0000256" key="15">
    <source>
        <dbReference type="ARBA" id="ARBA00022777"/>
    </source>
</evidence>
<feature type="domain" description="ACT" evidence="28">
    <location>
        <begin position="312"/>
        <end position="384"/>
    </location>
</feature>
<evidence type="ECO:0000256" key="21">
    <source>
        <dbReference type="ARBA" id="ARBA00023154"/>
    </source>
</evidence>
<keyword evidence="15 29" id="KW-0418">Kinase</keyword>
<keyword evidence="22" id="KW-0486">Methionine biosynthesis</keyword>
<dbReference type="PROSITE" id="PS00324">
    <property type="entry name" value="ASPARTOKINASE"/>
    <property type="match status" value="1"/>
</dbReference>
<evidence type="ECO:0000256" key="9">
    <source>
        <dbReference type="ARBA" id="ARBA00011881"/>
    </source>
</evidence>
<dbReference type="GO" id="GO:0009088">
    <property type="term" value="P:threonine biosynthetic process"/>
    <property type="evidence" value="ECO:0007669"/>
    <property type="project" value="UniProtKB-KW"/>
</dbReference>
<sequence>MRVLKFGGTSVGSAEAIARVKDIVASLKDEAVVIVVSALGGVTDRLIRMANMACEGDEACISELQLIINTHEELINNLFESENAAEVRALVSSEIEELDTLVKGVFLIRELSRKSLDRISGMGERLSSRIIASYLGANWYDSRNYIKTSFEFGRNQVVYEKSEQLLSKLKGSLGRLSLFPGFISSNGKGESTTLGRGGSDYTASLLAAAFDADVLEIWTDVDGFMTADPKVISRAYCIDHLSYSEAMELSHFGAKVIYPPTIIPAYRNKIPIRIKNTFNPSAKGTLISEQSESGARQIKGISSIKDVTLITVQGIGMVGVPGISMRLFSCLARVEVNVVLISQASSENSISMVIDSSRSDVAVRAIREEFKPELDKKQISRIMQEDEMAVIAIVGEKMKQTTGIAGQLFNSVGKNGVNIYAIAQGGSEINISFVIKEKDLRKALNAIHEAFFLSQYQRLNLFLAGKGTVGSKVLDKISTQAQKLMADNRLRIRLVGIAGSRSMILNREGLYPDTVIQQLEKEGVPGCINDFKNKIIEMNVANSVFVDCTASEEVADIYLQLLEANISVVTANKIASSSSYQHYSRLKRTAAEKGVKFYFETNVGAGLPVISPINDLVRSGDRIVRLQAVLSGTLNYIVNEMSEIKPLSEVILEAKQKGYSEPDPRIDLSGTDVVRKLLILARESGYKLEQEDVEVEPFVPVEYLSQPSLEDFMEKVKELDELFEDRRQRLYLEGKRLRYAASLEDGKAKVGMVEVDKTHPFYELEGSNNIILIWSENYNLHPMQIKGYGAGADVTASGVFADIIKVANV</sequence>
<dbReference type="PANTHER" id="PTHR43070:SF3">
    <property type="entry name" value="HOMOSERINE DEHYDROGENASE"/>
    <property type="match status" value="1"/>
</dbReference>
<dbReference type="InterPro" id="IPR036393">
    <property type="entry name" value="AceGlu_kinase-like_sf"/>
</dbReference>
<keyword evidence="30" id="KW-1185">Reference proteome</keyword>
<keyword evidence="21" id="KW-0457">Lysine biosynthesis</keyword>
<comment type="similarity">
    <text evidence="7">In the C-terminal section; belongs to the homoserine dehydrogenase family.</text>
</comment>
<dbReference type="EC" id="2.7.2.4" evidence="29"/>
<keyword evidence="17" id="KW-0521">NADP</keyword>
<dbReference type="EC" id="1.1.1.3" evidence="29"/>
<evidence type="ECO:0000256" key="6">
    <source>
        <dbReference type="ARBA" id="ARBA00005139"/>
    </source>
</evidence>
<keyword evidence="10" id="KW-0028">Amino-acid biosynthesis</keyword>
<dbReference type="NCBIfam" id="TIGR00657">
    <property type="entry name" value="asp_kinases"/>
    <property type="match status" value="1"/>
</dbReference>
<dbReference type="GO" id="GO:0004412">
    <property type="term" value="F:homoserine dehydrogenase activity"/>
    <property type="evidence" value="ECO:0007669"/>
    <property type="project" value="UniProtKB-EC"/>
</dbReference>
<comment type="pathway">
    <text evidence="5">Amino-acid biosynthesis; L-methionine biosynthesis via de novo pathway; L-homoserine from L-aspartate: step 3/3.</text>
</comment>
<evidence type="ECO:0000256" key="10">
    <source>
        <dbReference type="ARBA" id="ARBA00022605"/>
    </source>
</evidence>
<comment type="function">
    <text evidence="24">Bifunctional aspartate kinase and homoserine dehydrogenase that catalyzes the first and the third steps toward the synthesis of lysine, methionine and threonine from aspartate.</text>
</comment>
<evidence type="ECO:0000256" key="24">
    <source>
        <dbReference type="ARBA" id="ARBA00044938"/>
    </source>
</evidence>
<gene>
    <name evidence="29" type="primary">thrA</name>
    <name evidence="29" type="ORF">M9189_08275</name>
</gene>
<dbReference type="SUPFAM" id="SSF55021">
    <property type="entry name" value="ACT-like"/>
    <property type="match status" value="2"/>
</dbReference>
<dbReference type="InterPro" id="IPR002912">
    <property type="entry name" value="ACT_dom"/>
</dbReference>
<accession>A0A9J6ZMG8</accession>
<dbReference type="CDD" id="cd04921">
    <property type="entry name" value="ACT_AKi-HSDH-ThrA-like_1"/>
    <property type="match status" value="1"/>
</dbReference>
<keyword evidence="11 29" id="KW-0808">Transferase</keyword>
<evidence type="ECO:0000256" key="17">
    <source>
        <dbReference type="ARBA" id="ARBA00022857"/>
    </source>
</evidence>
<dbReference type="Pfam" id="PF22468">
    <property type="entry name" value="ACT_9"/>
    <property type="match status" value="2"/>
</dbReference>
<comment type="subunit">
    <text evidence="9">Homotetramer.</text>
</comment>
<comment type="catalytic activity">
    <reaction evidence="26">
        <text>L-homoserine + NADP(+) = L-aspartate 4-semialdehyde + NADPH + H(+)</text>
        <dbReference type="Rhea" id="RHEA:15761"/>
        <dbReference type="ChEBI" id="CHEBI:15378"/>
        <dbReference type="ChEBI" id="CHEBI:57476"/>
        <dbReference type="ChEBI" id="CHEBI:57783"/>
        <dbReference type="ChEBI" id="CHEBI:58349"/>
        <dbReference type="ChEBI" id="CHEBI:537519"/>
        <dbReference type="EC" id="1.1.1.3"/>
    </reaction>
    <physiologicalReaction direction="right-to-left" evidence="26">
        <dbReference type="Rhea" id="RHEA:15763"/>
    </physiologicalReaction>
</comment>
<dbReference type="Pfam" id="PF03447">
    <property type="entry name" value="NAD_binding_3"/>
    <property type="match status" value="1"/>
</dbReference>
<dbReference type="FunFam" id="3.30.2130.10:FF:000001">
    <property type="entry name" value="Bifunctional aspartokinase/homoserine dehydrogenase"/>
    <property type="match status" value="1"/>
</dbReference>
<keyword evidence="13" id="KW-0479">Metal-binding</keyword>
<dbReference type="InterPro" id="IPR054352">
    <property type="entry name" value="ACT_Aspartokinase"/>
</dbReference>
<organism evidence="29 30">
    <name type="scientific">Xiashengella succiniciproducens</name>
    <dbReference type="NCBI Taxonomy" id="2949635"/>
    <lineage>
        <taxon>Bacteria</taxon>
        <taxon>Pseudomonadati</taxon>
        <taxon>Bacteroidota</taxon>
        <taxon>Bacteroidia</taxon>
        <taxon>Marinilabiliales</taxon>
        <taxon>Marinilabiliaceae</taxon>
        <taxon>Xiashengella</taxon>
    </lineage>
</organism>
<dbReference type="PIRSF" id="PIRSF000727">
    <property type="entry name" value="ThrA"/>
    <property type="match status" value="1"/>
</dbReference>